<keyword evidence="4" id="KW-1185">Reference proteome</keyword>
<protein>
    <submittedName>
        <fullName evidence="3">Uncharacterized protein</fullName>
    </submittedName>
</protein>
<feature type="compositionally biased region" description="Polar residues" evidence="1">
    <location>
        <begin position="24"/>
        <end position="41"/>
    </location>
</feature>
<dbReference type="Proteomes" id="UP000499080">
    <property type="component" value="Unassembled WGS sequence"/>
</dbReference>
<name>A0A4Y2KZX8_ARAVE</name>
<comment type="caution">
    <text evidence="3">The sequence shown here is derived from an EMBL/GenBank/DDBJ whole genome shotgun (WGS) entry which is preliminary data.</text>
</comment>
<evidence type="ECO:0000313" key="3">
    <source>
        <dbReference type="EMBL" id="GBN07167.1"/>
    </source>
</evidence>
<feature type="transmembrane region" description="Helical" evidence="2">
    <location>
        <begin position="106"/>
        <end position="125"/>
    </location>
</feature>
<dbReference type="EMBL" id="BGPR01005139">
    <property type="protein sequence ID" value="GBN07167.1"/>
    <property type="molecule type" value="Genomic_DNA"/>
</dbReference>
<keyword evidence="2" id="KW-0812">Transmembrane</keyword>
<sequence length="131" mass="14385">MRRENLSSRSKTYEIWSKWIRSGGIQNNSKSKTPYSDSNLGSRCEGSGETKVLPTLGPRVEARNESRNPSCGEEFCDFEPCLKTNSGTSVNDLPNFSTKMSGIQTSLYLCVSTGGMWVTIVVFIASTTQIG</sequence>
<accession>A0A4Y2KZX8</accession>
<evidence type="ECO:0000256" key="2">
    <source>
        <dbReference type="SAM" id="Phobius"/>
    </source>
</evidence>
<feature type="region of interest" description="Disordered" evidence="1">
    <location>
        <begin position="24"/>
        <end position="54"/>
    </location>
</feature>
<keyword evidence="2" id="KW-0472">Membrane</keyword>
<reference evidence="3 4" key="1">
    <citation type="journal article" date="2019" name="Sci. Rep.">
        <title>Orb-weaving spider Araneus ventricosus genome elucidates the spidroin gene catalogue.</title>
        <authorList>
            <person name="Kono N."/>
            <person name="Nakamura H."/>
            <person name="Ohtoshi R."/>
            <person name="Moran D.A.P."/>
            <person name="Shinohara A."/>
            <person name="Yoshida Y."/>
            <person name="Fujiwara M."/>
            <person name="Mori M."/>
            <person name="Tomita M."/>
            <person name="Arakawa K."/>
        </authorList>
    </citation>
    <scope>NUCLEOTIDE SEQUENCE [LARGE SCALE GENOMIC DNA]</scope>
</reference>
<organism evidence="3 4">
    <name type="scientific">Araneus ventricosus</name>
    <name type="common">Orbweaver spider</name>
    <name type="synonym">Epeira ventricosa</name>
    <dbReference type="NCBI Taxonomy" id="182803"/>
    <lineage>
        <taxon>Eukaryota</taxon>
        <taxon>Metazoa</taxon>
        <taxon>Ecdysozoa</taxon>
        <taxon>Arthropoda</taxon>
        <taxon>Chelicerata</taxon>
        <taxon>Arachnida</taxon>
        <taxon>Araneae</taxon>
        <taxon>Araneomorphae</taxon>
        <taxon>Entelegynae</taxon>
        <taxon>Araneoidea</taxon>
        <taxon>Araneidae</taxon>
        <taxon>Araneus</taxon>
    </lineage>
</organism>
<proteinExistence type="predicted"/>
<evidence type="ECO:0000313" key="4">
    <source>
        <dbReference type="Proteomes" id="UP000499080"/>
    </source>
</evidence>
<evidence type="ECO:0000256" key="1">
    <source>
        <dbReference type="SAM" id="MobiDB-lite"/>
    </source>
</evidence>
<keyword evidence="2" id="KW-1133">Transmembrane helix</keyword>
<dbReference type="AlphaFoldDB" id="A0A4Y2KZX8"/>
<gene>
    <name evidence="3" type="ORF">AVEN_196694_1</name>
</gene>